<dbReference type="PROSITE" id="PS01169">
    <property type="entry name" value="RIBOSOMAL_L21"/>
    <property type="match status" value="1"/>
</dbReference>
<gene>
    <name evidence="6" type="primary">rplU</name>
    <name evidence="8" type="ORF">DENIS_0267</name>
</gene>
<evidence type="ECO:0000256" key="7">
    <source>
        <dbReference type="RuleBase" id="RU000562"/>
    </source>
</evidence>
<evidence type="ECO:0000256" key="5">
    <source>
        <dbReference type="ARBA" id="ARBA00023274"/>
    </source>
</evidence>
<keyword evidence="9" id="KW-1185">Reference proteome</keyword>
<dbReference type="GO" id="GO:0005840">
    <property type="term" value="C:ribosome"/>
    <property type="evidence" value="ECO:0007669"/>
    <property type="project" value="UniProtKB-KW"/>
</dbReference>
<dbReference type="Pfam" id="PF00829">
    <property type="entry name" value="Ribosomal_L21p"/>
    <property type="match status" value="1"/>
</dbReference>
<evidence type="ECO:0000313" key="8">
    <source>
        <dbReference type="EMBL" id="GBC59328.1"/>
    </source>
</evidence>
<evidence type="ECO:0000256" key="3">
    <source>
        <dbReference type="ARBA" id="ARBA00022884"/>
    </source>
</evidence>
<keyword evidence="3 6" id="KW-0694">RNA-binding</keyword>
<dbReference type="NCBIfam" id="TIGR00061">
    <property type="entry name" value="L21"/>
    <property type="match status" value="1"/>
</dbReference>
<protein>
    <recommendedName>
        <fullName evidence="6">Large ribosomal subunit protein bL21</fullName>
    </recommendedName>
</protein>
<dbReference type="InterPro" id="IPR036164">
    <property type="entry name" value="bL21-like_sf"/>
</dbReference>
<dbReference type="PANTHER" id="PTHR21349">
    <property type="entry name" value="50S RIBOSOMAL PROTEIN L21"/>
    <property type="match status" value="1"/>
</dbReference>
<keyword evidence="4 6" id="KW-0689">Ribosomal protein</keyword>
<comment type="similarity">
    <text evidence="1 6 7">Belongs to the bacterial ribosomal protein bL21 family.</text>
</comment>
<keyword evidence="2 6" id="KW-0699">rRNA-binding</keyword>
<dbReference type="PANTHER" id="PTHR21349:SF0">
    <property type="entry name" value="LARGE RIBOSOMAL SUBUNIT PROTEIN BL21M"/>
    <property type="match status" value="1"/>
</dbReference>
<evidence type="ECO:0000256" key="6">
    <source>
        <dbReference type="HAMAP-Rule" id="MF_01363"/>
    </source>
</evidence>
<organism evidence="8 9">
    <name type="scientific">Desulfonema ishimotonii</name>
    <dbReference type="NCBI Taxonomy" id="45657"/>
    <lineage>
        <taxon>Bacteria</taxon>
        <taxon>Pseudomonadati</taxon>
        <taxon>Thermodesulfobacteriota</taxon>
        <taxon>Desulfobacteria</taxon>
        <taxon>Desulfobacterales</taxon>
        <taxon>Desulfococcaceae</taxon>
        <taxon>Desulfonema</taxon>
    </lineage>
</organism>
<dbReference type="GO" id="GO:0005737">
    <property type="term" value="C:cytoplasm"/>
    <property type="evidence" value="ECO:0007669"/>
    <property type="project" value="UniProtKB-ARBA"/>
</dbReference>
<evidence type="ECO:0000313" key="9">
    <source>
        <dbReference type="Proteomes" id="UP000288096"/>
    </source>
</evidence>
<evidence type="ECO:0000256" key="2">
    <source>
        <dbReference type="ARBA" id="ARBA00022730"/>
    </source>
</evidence>
<dbReference type="InterPro" id="IPR001787">
    <property type="entry name" value="Ribosomal_bL21"/>
</dbReference>
<dbReference type="GO" id="GO:1990904">
    <property type="term" value="C:ribonucleoprotein complex"/>
    <property type="evidence" value="ECO:0007669"/>
    <property type="project" value="UniProtKB-KW"/>
</dbReference>
<proteinExistence type="inferred from homology"/>
<name>A0A401FQT5_9BACT</name>
<dbReference type="GO" id="GO:0003735">
    <property type="term" value="F:structural constituent of ribosome"/>
    <property type="evidence" value="ECO:0007669"/>
    <property type="project" value="InterPro"/>
</dbReference>
<comment type="caution">
    <text evidence="8">The sequence shown here is derived from an EMBL/GenBank/DDBJ whole genome shotgun (WGS) entry which is preliminary data.</text>
</comment>
<accession>A0A401FQT5</accession>
<dbReference type="SUPFAM" id="SSF141091">
    <property type="entry name" value="L21p-like"/>
    <property type="match status" value="1"/>
</dbReference>
<dbReference type="InterPro" id="IPR028909">
    <property type="entry name" value="bL21-like"/>
</dbReference>
<dbReference type="GO" id="GO:0006412">
    <property type="term" value="P:translation"/>
    <property type="evidence" value="ECO:0007669"/>
    <property type="project" value="UniProtKB-UniRule"/>
</dbReference>
<sequence>MYAVVSTGGKQYKVQEGDIFRVEKLPGEVGDTVTFDKVLLFSDGESVKIGQPMLDDIDIRGHIVEQGKSAKVIVFKYKRRKRYRRKQGHRQPYTAIKIDTIGAGSIAPAEDITGTEE</sequence>
<dbReference type="RefSeq" id="WP_124326848.1">
    <property type="nucleotide sequence ID" value="NZ_BEXT01000001.1"/>
</dbReference>
<reference evidence="9" key="2">
    <citation type="submission" date="2019-01" db="EMBL/GenBank/DDBJ databases">
        <title>Genome sequence of Desulfonema ishimotonii strain Tokyo 01.</title>
        <authorList>
            <person name="Fukui M."/>
        </authorList>
    </citation>
    <scope>NUCLEOTIDE SEQUENCE [LARGE SCALE GENOMIC DNA]</scope>
    <source>
        <strain evidence="9">Tokyo 01</strain>
    </source>
</reference>
<comment type="function">
    <text evidence="6 7">This protein binds to 23S rRNA in the presence of protein L20.</text>
</comment>
<dbReference type="GO" id="GO:0019843">
    <property type="term" value="F:rRNA binding"/>
    <property type="evidence" value="ECO:0007669"/>
    <property type="project" value="UniProtKB-UniRule"/>
</dbReference>
<dbReference type="AlphaFoldDB" id="A0A401FQT5"/>
<evidence type="ECO:0000256" key="1">
    <source>
        <dbReference type="ARBA" id="ARBA00008563"/>
    </source>
</evidence>
<dbReference type="InterPro" id="IPR018258">
    <property type="entry name" value="Ribosomal_bL21_CS"/>
</dbReference>
<dbReference type="OrthoDB" id="9813334at2"/>
<keyword evidence="5 6" id="KW-0687">Ribonucleoprotein</keyword>
<dbReference type="Proteomes" id="UP000288096">
    <property type="component" value="Unassembled WGS sequence"/>
</dbReference>
<dbReference type="HAMAP" id="MF_01363">
    <property type="entry name" value="Ribosomal_bL21"/>
    <property type="match status" value="1"/>
</dbReference>
<reference evidence="9" key="1">
    <citation type="submission" date="2017-11" db="EMBL/GenBank/DDBJ databases">
        <authorList>
            <person name="Watanabe M."/>
            <person name="Kojima H."/>
        </authorList>
    </citation>
    <scope>NUCLEOTIDE SEQUENCE [LARGE SCALE GENOMIC DNA]</scope>
    <source>
        <strain evidence="9">Tokyo 01</strain>
    </source>
</reference>
<evidence type="ECO:0000256" key="4">
    <source>
        <dbReference type="ARBA" id="ARBA00022980"/>
    </source>
</evidence>
<comment type="subunit">
    <text evidence="6">Part of the 50S ribosomal subunit. Contacts protein L20.</text>
</comment>
<dbReference type="EMBL" id="BEXT01000001">
    <property type="protein sequence ID" value="GBC59328.1"/>
    <property type="molecule type" value="Genomic_DNA"/>
</dbReference>